<dbReference type="Pfam" id="PF00355">
    <property type="entry name" value="Rieske"/>
    <property type="match status" value="1"/>
</dbReference>
<evidence type="ECO:0000313" key="8">
    <source>
        <dbReference type="Proteomes" id="UP000281547"/>
    </source>
</evidence>
<dbReference type="PANTHER" id="PTHR21496">
    <property type="entry name" value="FERREDOXIN-RELATED"/>
    <property type="match status" value="1"/>
</dbReference>
<dbReference type="CDD" id="cd03467">
    <property type="entry name" value="Rieske"/>
    <property type="match status" value="1"/>
</dbReference>
<name>A0A433XL02_9HYPH</name>
<feature type="domain" description="Rieske" evidence="6">
    <location>
        <begin position="77"/>
        <end position="192"/>
    </location>
</feature>
<evidence type="ECO:0000256" key="1">
    <source>
        <dbReference type="ARBA" id="ARBA00022714"/>
    </source>
</evidence>
<gene>
    <name evidence="7" type="ORF">EMQ25_01575</name>
</gene>
<keyword evidence="3" id="KW-0408">Iron</keyword>
<accession>A0A433XL02</accession>
<feature type="region of interest" description="Disordered" evidence="5">
    <location>
        <begin position="1"/>
        <end position="30"/>
    </location>
</feature>
<dbReference type="GO" id="GO:0051537">
    <property type="term" value="F:2 iron, 2 sulfur cluster binding"/>
    <property type="evidence" value="ECO:0007669"/>
    <property type="project" value="UniProtKB-KW"/>
</dbReference>
<dbReference type="PANTHER" id="PTHR21496:SF23">
    <property type="entry name" value="3-PHENYLPROPIONATE_CINNAMIC ACID DIOXYGENASE FERREDOXIN SUBUNIT"/>
    <property type="match status" value="1"/>
</dbReference>
<dbReference type="GO" id="GO:0046872">
    <property type="term" value="F:metal ion binding"/>
    <property type="evidence" value="ECO:0007669"/>
    <property type="project" value="UniProtKB-KW"/>
</dbReference>
<evidence type="ECO:0000259" key="6">
    <source>
        <dbReference type="PROSITE" id="PS51296"/>
    </source>
</evidence>
<keyword evidence="8" id="KW-1185">Reference proteome</keyword>
<keyword evidence="1" id="KW-0001">2Fe-2S</keyword>
<evidence type="ECO:0000256" key="2">
    <source>
        <dbReference type="ARBA" id="ARBA00022723"/>
    </source>
</evidence>
<comment type="caution">
    <text evidence="7">The sequence shown here is derived from an EMBL/GenBank/DDBJ whole genome shotgun (WGS) entry which is preliminary data.</text>
</comment>
<evidence type="ECO:0000256" key="5">
    <source>
        <dbReference type="SAM" id="MobiDB-lite"/>
    </source>
</evidence>
<dbReference type="SUPFAM" id="SSF50022">
    <property type="entry name" value="ISP domain"/>
    <property type="match status" value="1"/>
</dbReference>
<dbReference type="PROSITE" id="PS51296">
    <property type="entry name" value="RIESKE"/>
    <property type="match status" value="1"/>
</dbReference>
<evidence type="ECO:0000256" key="3">
    <source>
        <dbReference type="ARBA" id="ARBA00023004"/>
    </source>
</evidence>
<sequence length="194" mass="21885">MGCRRSPRSTGGVSRKRQDQSWTPDPVGEAGNALFARPGDSAQALSLTTTRTKPKTRTEAYNMLHNGNERGMRMQEVLICKHGDIEDGTVRIVRVNEYDIGIIRQGGRYYAYRNRCPHQGGPACEGVRMPGVYDDIDENGLFHGQKFDEDDIHIVCPWHGYEFHLSDGTNVCDPKLRLRKFDVIERDGNVYVSA</sequence>
<dbReference type="Proteomes" id="UP000281547">
    <property type="component" value="Unassembled WGS sequence"/>
</dbReference>
<protein>
    <submittedName>
        <fullName evidence="7">Rieske (2Fe-2S) protein</fullName>
    </submittedName>
</protein>
<evidence type="ECO:0000313" key="7">
    <source>
        <dbReference type="EMBL" id="RUT34678.1"/>
    </source>
</evidence>
<dbReference type="AlphaFoldDB" id="A0A433XL02"/>
<keyword evidence="4" id="KW-0411">Iron-sulfur</keyword>
<reference evidence="7 8" key="1">
    <citation type="journal article" date="2016" name="Int. J. Syst. Evol. Microbiol.">
        <title>Arsenicitalea aurantiaca gen. nov., sp. nov., a new member of the family Hyphomicrobiaceae, isolated from high-arsenic sediment.</title>
        <authorList>
            <person name="Mu Y."/>
            <person name="Zhou L."/>
            <person name="Zeng X.C."/>
            <person name="Liu L."/>
            <person name="Pan Y."/>
            <person name="Chen X."/>
            <person name="Wang J."/>
            <person name="Li S."/>
            <person name="Li W.J."/>
            <person name="Wang Y."/>
        </authorList>
    </citation>
    <scope>NUCLEOTIDE SEQUENCE [LARGE SCALE GENOMIC DNA]</scope>
    <source>
        <strain evidence="7 8">42-50</strain>
    </source>
</reference>
<dbReference type="InterPro" id="IPR017941">
    <property type="entry name" value="Rieske_2Fe-2S"/>
</dbReference>
<evidence type="ECO:0000256" key="4">
    <source>
        <dbReference type="ARBA" id="ARBA00023014"/>
    </source>
</evidence>
<dbReference type="Gene3D" id="2.102.10.10">
    <property type="entry name" value="Rieske [2Fe-2S] iron-sulphur domain"/>
    <property type="match status" value="1"/>
</dbReference>
<keyword evidence="2" id="KW-0479">Metal-binding</keyword>
<dbReference type="EMBL" id="RZNJ01000001">
    <property type="protein sequence ID" value="RUT34678.1"/>
    <property type="molecule type" value="Genomic_DNA"/>
</dbReference>
<proteinExistence type="predicted"/>
<organism evidence="7 8">
    <name type="scientific">Arsenicitalea aurantiaca</name>
    <dbReference type="NCBI Taxonomy" id="1783274"/>
    <lineage>
        <taxon>Bacteria</taxon>
        <taxon>Pseudomonadati</taxon>
        <taxon>Pseudomonadota</taxon>
        <taxon>Alphaproteobacteria</taxon>
        <taxon>Hyphomicrobiales</taxon>
        <taxon>Devosiaceae</taxon>
        <taxon>Arsenicitalea</taxon>
    </lineage>
</organism>
<dbReference type="InterPro" id="IPR036922">
    <property type="entry name" value="Rieske_2Fe-2S_sf"/>
</dbReference>